<dbReference type="KEGG" id="xla:121395667"/>
<proteinExistence type="predicted"/>
<dbReference type="GeneID" id="121395667"/>
<keyword evidence="3" id="KW-1185">Reference proteome</keyword>
<sequence length="93" mass="10539">MKTLAKIFLMTLAVGLMVMLMVEAQKNDDVKKPVKVCGRNEEYSTCMNNCPLTCANRHEQIACIQVCLKEGCQCKHGYLRNRRGICVLEKNCI</sequence>
<dbReference type="InterPro" id="IPR002919">
    <property type="entry name" value="TIL_dom"/>
</dbReference>
<dbReference type="CDD" id="cd19941">
    <property type="entry name" value="TIL"/>
    <property type="match status" value="1"/>
</dbReference>
<dbReference type="InterPro" id="IPR051368">
    <property type="entry name" value="SerProtInhib-TIL_Domain"/>
</dbReference>
<keyword evidence="1" id="KW-0646">Protease inhibitor</keyword>
<evidence type="ECO:0000256" key="2">
    <source>
        <dbReference type="ARBA" id="ARBA00023157"/>
    </source>
</evidence>
<evidence type="ECO:0000313" key="4">
    <source>
        <dbReference type="RefSeq" id="XP_041425699.1"/>
    </source>
</evidence>
<protein>
    <submittedName>
        <fullName evidence="4">Chymotrypsin inhibitor-like</fullName>
    </submittedName>
</protein>
<organism evidence="3 4">
    <name type="scientific">Xenopus laevis</name>
    <name type="common">African clawed frog</name>
    <dbReference type="NCBI Taxonomy" id="8355"/>
    <lineage>
        <taxon>Eukaryota</taxon>
        <taxon>Metazoa</taxon>
        <taxon>Chordata</taxon>
        <taxon>Craniata</taxon>
        <taxon>Vertebrata</taxon>
        <taxon>Euteleostomi</taxon>
        <taxon>Amphibia</taxon>
        <taxon>Batrachia</taxon>
        <taxon>Anura</taxon>
        <taxon>Pipoidea</taxon>
        <taxon>Pipidae</taxon>
        <taxon>Xenopodinae</taxon>
        <taxon>Xenopus</taxon>
        <taxon>Xenopus</taxon>
    </lineage>
</organism>
<name>A0A1L8FPN9_XENLA</name>
<dbReference type="AlphaFoldDB" id="A0A1L8FPN9"/>
<dbReference type="PaxDb" id="8355-A0A1L8FPN9"/>
<dbReference type="PANTHER" id="PTHR23259:SF70">
    <property type="entry name" value="ACCESSORY GLAND PROTEIN ACP62F-RELATED"/>
    <property type="match status" value="1"/>
</dbReference>
<dbReference type="GO" id="GO:0030414">
    <property type="term" value="F:peptidase inhibitor activity"/>
    <property type="evidence" value="ECO:0007669"/>
    <property type="project" value="UniProtKB-KW"/>
</dbReference>
<evidence type="ECO:0000256" key="1">
    <source>
        <dbReference type="ARBA" id="ARBA00022690"/>
    </source>
</evidence>
<accession>A0A1L8FPN9</accession>
<dbReference type="Pfam" id="PF01826">
    <property type="entry name" value="TIL"/>
    <property type="match status" value="1"/>
</dbReference>
<dbReference type="Gene3D" id="2.10.25.10">
    <property type="entry name" value="Laminin"/>
    <property type="match status" value="1"/>
</dbReference>
<dbReference type="PANTHER" id="PTHR23259">
    <property type="entry name" value="RIDDLE"/>
    <property type="match status" value="1"/>
</dbReference>
<dbReference type="OMA" id="MNNCPLT"/>
<dbReference type="Proteomes" id="UP000186698">
    <property type="component" value="Chromosome 7L"/>
</dbReference>
<reference evidence="4" key="1">
    <citation type="submission" date="2025-08" db="UniProtKB">
        <authorList>
            <consortium name="RefSeq"/>
        </authorList>
    </citation>
    <scope>IDENTIFICATION</scope>
    <source>
        <strain evidence="4">J_2021</strain>
        <tissue evidence="4">Erythrocytes</tissue>
    </source>
</reference>
<dbReference type="STRING" id="8355.A0A1L8FPN9"/>
<dbReference type="OrthoDB" id="9902448at2759"/>
<dbReference type="SUPFAM" id="SSF57567">
    <property type="entry name" value="Serine protease inhibitors"/>
    <property type="match status" value="1"/>
</dbReference>
<dbReference type="InterPro" id="IPR036084">
    <property type="entry name" value="Ser_inhib-like_sf"/>
</dbReference>
<dbReference type="RefSeq" id="XP_041425699.1">
    <property type="nucleotide sequence ID" value="XM_041569765.1"/>
</dbReference>
<keyword evidence="2" id="KW-1015">Disulfide bond</keyword>
<evidence type="ECO:0000313" key="3">
    <source>
        <dbReference type="Proteomes" id="UP000186698"/>
    </source>
</evidence>
<gene>
    <name evidence="4" type="primary">LOC121395667</name>
</gene>